<dbReference type="Pfam" id="PF01535">
    <property type="entry name" value="PPR"/>
    <property type="match status" value="3"/>
</dbReference>
<dbReference type="SUPFAM" id="SSF48452">
    <property type="entry name" value="TPR-like"/>
    <property type="match status" value="1"/>
</dbReference>
<dbReference type="InterPro" id="IPR011990">
    <property type="entry name" value="TPR-like_helical_dom_sf"/>
</dbReference>
<evidence type="ECO:0008006" key="7">
    <source>
        <dbReference type="Google" id="ProtNLM"/>
    </source>
</evidence>
<dbReference type="Pfam" id="PF20431">
    <property type="entry name" value="E_motif"/>
    <property type="match status" value="1"/>
</dbReference>
<dbReference type="OrthoDB" id="1215332at2759"/>
<feature type="repeat" description="PPR" evidence="3">
    <location>
        <begin position="149"/>
        <end position="183"/>
    </location>
</feature>
<accession>A0A5J5A008</accession>
<feature type="region of interest" description="Disordered" evidence="4">
    <location>
        <begin position="1"/>
        <end position="20"/>
    </location>
</feature>
<evidence type="ECO:0000256" key="3">
    <source>
        <dbReference type="PROSITE-ProRule" id="PRU00708"/>
    </source>
</evidence>
<dbReference type="PROSITE" id="PS51375">
    <property type="entry name" value="PPR"/>
    <property type="match status" value="2"/>
</dbReference>
<dbReference type="Gene3D" id="1.25.40.10">
    <property type="entry name" value="Tetratricopeptide repeat domain"/>
    <property type="match status" value="2"/>
</dbReference>
<dbReference type="InterPro" id="IPR046960">
    <property type="entry name" value="PPR_At4g14850-like_plant"/>
</dbReference>
<protein>
    <recommendedName>
        <fullName evidence="7">Pentacotripeptide-repeat region of PRORP domain-containing protein</fullName>
    </recommendedName>
</protein>
<keyword evidence="6" id="KW-1185">Reference proteome</keyword>
<name>A0A5J5A008_9ASTE</name>
<sequence length="458" mass="50472">MASSLVHPSLPKHKNLQPPSLRTTRIPTAIILLQKCHNFQEIRQLHAQLVVSGLLDRPPNAGKLIESYVSMYQIYDALSVFNSISSPDVFTYNTMIRGLTVGSMNSAESVLAEFSEENVVAKNSMISGYMSQGHVGNAKAMFDGMSSKDTATWSAMVTGYAKNGMHSEALFTLQEMTVSKVIANESTLVSALSACSHLGALDQGRWMHAYIDKIGIKVSVTLGTALVDMYAKCGSIDCSYEVFRSMPRKDVVTWGVIMAGFAVHGRTEKCFELFGEMIDNGTPPNEIIFVAMLSACSHGGYVELGHSLFNQMIHDFGIRPSVEHYGCMVDLLGRARQLAEAEELIASMSEEPNSTIWGALLSACRIHGDVQRGRRAFRQLIELEPMSGDRYKLAGQMFADVGEREDAVNIRKFIKERNLDTTCGSSFIEVDGVIHEFMVGDNDHSRAQEIYGMLEGIH</sequence>
<evidence type="ECO:0000256" key="1">
    <source>
        <dbReference type="ARBA" id="ARBA00006643"/>
    </source>
</evidence>
<dbReference type="EMBL" id="CM018047">
    <property type="protein sequence ID" value="KAA8523494.1"/>
    <property type="molecule type" value="Genomic_DNA"/>
</dbReference>
<evidence type="ECO:0000256" key="4">
    <source>
        <dbReference type="SAM" id="MobiDB-lite"/>
    </source>
</evidence>
<feature type="repeat" description="PPR" evidence="3">
    <location>
        <begin position="250"/>
        <end position="284"/>
    </location>
</feature>
<organism evidence="5 6">
    <name type="scientific">Nyssa sinensis</name>
    <dbReference type="NCBI Taxonomy" id="561372"/>
    <lineage>
        <taxon>Eukaryota</taxon>
        <taxon>Viridiplantae</taxon>
        <taxon>Streptophyta</taxon>
        <taxon>Embryophyta</taxon>
        <taxon>Tracheophyta</taxon>
        <taxon>Spermatophyta</taxon>
        <taxon>Magnoliopsida</taxon>
        <taxon>eudicotyledons</taxon>
        <taxon>Gunneridae</taxon>
        <taxon>Pentapetalae</taxon>
        <taxon>asterids</taxon>
        <taxon>Cornales</taxon>
        <taxon>Nyssaceae</taxon>
        <taxon>Nyssa</taxon>
    </lineage>
</organism>
<reference evidence="5 6" key="1">
    <citation type="submission" date="2019-09" db="EMBL/GenBank/DDBJ databases">
        <title>A chromosome-level genome assembly of the Chinese tupelo Nyssa sinensis.</title>
        <authorList>
            <person name="Yang X."/>
            <person name="Kang M."/>
            <person name="Yang Y."/>
            <person name="Xiong H."/>
            <person name="Wang M."/>
            <person name="Zhang Z."/>
            <person name="Wang Z."/>
            <person name="Wu H."/>
            <person name="Ma T."/>
            <person name="Liu J."/>
            <person name="Xi Z."/>
        </authorList>
    </citation>
    <scope>NUCLEOTIDE SEQUENCE [LARGE SCALE GENOMIC DNA]</scope>
    <source>
        <strain evidence="5">J267</strain>
        <tissue evidence="5">Leaf</tissue>
    </source>
</reference>
<dbReference type="PANTHER" id="PTHR47926:SF529">
    <property type="entry name" value="TETRATRICOPEPTIDE-LIKE HELICAL DOMAIN SUPERFAMILY"/>
    <property type="match status" value="1"/>
</dbReference>
<comment type="similarity">
    <text evidence="1">Belongs to the PPR family. PCMP-H subfamily.</text>
</comment>
<dbReference type="InterPro" id="IPR046848">
    <property type="entry name" value="E_motif"/>
</dbReference>
<dbReference type="GO" id="GO:0003729">
    <property type="term" value="F:mRNA binding"/>
    <property type="evidence" value="ECO:0007669"/>
    <property type="project" value="UniProtKB-ARBA"/>
</dbReference>
<proteinExistence type="inferred from homology"/>
<gene>
    <name evidence="5" type="ORF">F0562_009917</name>
</gene>
<dbReference type="PANTHER" id="PTHR47926">
    <property type="entry name" value="PENTATRICOPEPTIDE REPEAT-CONTAINING PROTEIN"/>
    <property type="match status" value="1"/>
</dbReference>
<dbReference type="InterPro" id="IPR002885">
    <property type="entry name" value="PPR_rpt"/>
</dbReference>
<evidence type="ECO:0000313" key="6">
    <source>
        <dbReference type="Proteomes" id="UP000325577"/>
    </source>
</evidence>
<dbReference type="FunFam" id="1.25.40.10:FF:000333">
    <property type="entry name" value="Pentatricopeptide repeat-containing protein"/>
    <property type="match status" value="1"/>
</dbReference>
<dbReference type="NCBIfam" id="TIGR00756">
    <property type="entry name" value="PPR"/>
    <property type="match status" value="4"/>
</dbReference>
<keyword evidence="2" id="KW-0677">Repeat</keyword>
<dbReference type="FunFam" id="1.25.40.10:FF:000690">
    <property type="entry name" value="Pentatricopeptide repeat-containing protein"/>
    <property type="match status" value="1"/>
</dbReference>
<evidence type="ECO:0000313" key="5">
    <source>
        <dbReference type="EMBL" id="KAA8523494.1"/>
    </source>
</evidence>
<evidence type="ECO:0000256" key="2">
    <source>
        <dbReference type="ARBA" id="ARBA00022737"/>
    </source>
</evidence>
<dbReference type="Proteomes" id="UP000325577">
    <property type="component" value="Linkage Group LG4"/>
</dbReference>
<dbReference type="Pfam" id="PF13041">
    <property type="entry name" value="PPR_2"/>
    <property type="match status" value="1"/>
</dbReference>
<dbReference type="GO" id="GO:0009451">
    <property type="term" value="P:RNA modification"/>
    <property type="evidence" value="ECO:0007669"/>
    <property type="project" value="InterPro"/>
</dbReference>
<dbReference type="AlphaFoldDB" id="A0A5J5A008"/>